<reference evidence="1 2" key="1">
    <citation type="submission" date="2016-06" db="EMBL/GenBank/DDBJ databases">
        <title>Gene turnover analysis identifies the evolutionary adaptation of the extremophile Acidithiobacillus caldus.</title>
        <authorList>
            <person name="Zhang X."/>
        </authorList>
    </citation>
    <scope>NUCLEOTIDE SEQUENCE [LARGE SCALE GENOMIC DNA]</scope>
    <source>
        <strain evidence="1 2">S1</strain>
    </source>
</reference>
<accession>A0A1E7YTS5</accession>
<sequence length="122" mass="13039">MGIFGCFGRKQAPQAPSVCNLRIGASPDRLVAVDDPNGRGEYQLAIDRLLREEAPAVVFLRSDDPNDLSVVRRALEYLSSLGGEVAVADQMPESEVASIFGVTVEQYRLAVANPDGDVGGYA</sequence>
<comment type="caution">
    <text evidence="1">The sequence shown here is derived from an EMBL/GenBank/DDBJ whole genome shotgun (WGS) entry which is preliminary data.</text>
</comment>
<dbReference type="Proteomes" id="UP000175707">
    <property type="component" value="Unassembled WGS sequence"/>
</dbReference>
<evidence type="ECO:0000313" key="1">
    <source>
        <dbReference type="EMBL" id="OFC54633.1"/>
    </source>
</evidence>
<evidence type="ECO:0000313" key="2">
    <source>
        <dbReference type="Proteomes" id="UP000175707"/>
    </source>
</evidence>
<dbReference type="EMBL" id="LZYH01000711">
    <property type="protein sequence ID" value="OFC54633.1"/>
    <property type="molecule type" value="Genomic_DNA"/>
</dbReference>
<organism evidence="1 2">
    <name type="scientific">Acidithiobacillus caldus</name>
    <dbReference type="NCBI Taxonomy" id="33059"/>
    <lineage>
        <taxon>Bacteria</taxon>
        <taxon>Pseudomonadati</taxon>
        <taxon>Pseudomonadota</taxon>
        <taxon>Acidithiobacillia</taxon>
        <taxon>Acidithiobacillales</taxon>
        <taxon>Acidithiobacillaceae</taxon>
        <taxon>Acidithiobacillus</taxon>
    </lineage>
</organism>
<dbReference type="AlphaFoldDB" id="A0A1E7YTS5"/>
<proteinExistence type="predicted"/>
<name>A0A1E7YTS5_9PROT</name>
<gene>
    <name evidence="1" type="ORF">BAE30_11100</name>
</gene>
<protein>
    <submittedName>
        <fullName evidence="1">Uncharacterized protein</fullName>
    </submittedName>
</protein>